<dbReference type="GO" id="GO:0006281">
    <property type="term" value="P:DNA repair"/>
    <property type="evidence" value="ECO:0007669"/>
    <property type="project" value="UniProtKB-KW"/>
</dbReference>
<dbReference type="AlphaFoldDB" id="A0A0N1F2R5"/>
<dbReference type="InterPro" id="IPR036388">
    <property type="entry name" value="WH-like_DNA-bd_sf"/>
</dbReference>
<protein>
    <recommendedName>
        <fullName evidence="3">methylated-DNA--[protein]-cysteine S-methyltransferase</fullName>
        <ecNumber evidence="3">2.1.1.63</ecNumber>
    </recommendedName>
</protein>
<comment type="similarity">
    <text evidence="2">Belongs to the MGMT family.</text>
</comment>
<gene>
    <name evidence="10" type="ORF">AE618_20155</name>
</gene>
<dbReference type="GO" id="GO:0003908">
    <property type="term" value="F:methylated-DNA-[protein]-cysteine S-methyltransferase activity"/>
    <property type="evidence" value="ECO:0007669"/>
    <property type="project" value="UniProtKB-EC"/>
</dbReference>
<dbReference type="RefSeq" id="WP_054210904.1">
    <property type="nucleotide sequence ID" value="NZ_LGSZ01000052.1"/>
</dbReference>
<dbReference type="GO" id="GO:0032259">
    <property type="term" value="P:methylation"/>
    <property type="evidence" value="ECO:0007669"/>
    <property type="project" value="UniProtKB-KW"/>
</dbReference>
<evidence type="ECO:0000256" key="8">
    <source>
        <dbReference type="ARBA" id="ARBA00049348"/>
    </source>
</evidence>
<dbReference type="InterPro" id="IPR036217">
    <property type="entry name" value="MethylDNA_cys_MeTrfase_DNAb"/>
</dbReference>
<dbReference type="InterPro" id="IPR001497">
    <property type="entry name" value="MethylDNA_cys_MeTrfase_AS"/>
</dbReference>
<comment type="catalytic activity">
    <reaction evidence="8">
        <text>a 6-O-methyl-2'-deoxyguanosine in DNA + L-cysteinyl-[protein] = S-methyl-L-cysteinyl-[protein] + a 2'-deoxyguanosine in DNA</text>
        <dbReference type="Rhea" id="RHEA:24000"/>
        <dbReference type="Rhea" id="RHEA-COMP:10131"/>
        <dbReference type="Rhea" id="RHEA-COMP:10132"/>
        <dbReference type="Rhea" id="RHEA-COMP:11367"/>
        <dbReference type="Rhea" id="RHEA-COMP:11368"/>
        <dbReference type="ChEBI" id="CHEBI:29950"/>
        <dbReference type="ChEBI" id="CHEBI:82612"/>
        <dbReference type="ChEBI" id="CHEBI:85445"/>
        <dbReference type="ChEBI" id="CHEBI:85448"/>
        <dbReference type="EC" id="2.1.1.63"/>
    </reaction>
</comment>
<evidence type="ECO:0000256" key="1">
    <source>
        <dbReference type="ARBA" id="ARBA00001286"/>
    </source>
</evidence>
<evidence type="ECO:0000256" key="4">
    <source>
        <dbReference type="ARBA" id="ARBA00022603"/>
    </source>
</evidence>
<dbReference type="EC" id="2.1.1.63" evidence="3"/>
<feature type="domain" description="Methylated-DNA-[protein]-cysteine S-methyltransferase DNA binding" evidence="9">
    <location>
        <begin position="87"/>
        <end position="168"/>
    </location>
</feature>
<evidence type="ECO:0000313" key="10">
    <source>
        <dbReference type="EMBL" id="KPH79136.1"/>
    </source>
</evidence>
<dbReference type="Proteomes" id="UP000037822">
    <property type="component" value="Unassembled WGS sequence"/>
</dbReference>
<evidence type="ECO:0000256" key="2">
    <source>
        <dbReference type="ARBA" id="ARBA00008711"/>
    </source>
</evidence>
<dbReference type="PATRIC" id="fig|1526658.3.peg.600"/>
<dbReference type="Pfam" id="PF01035">
    <property type="entry name" value="DNA_binding_1"/>
    <property type="match status" value="1"/>
</dbReference>
<proteinExistence type="inferred from homology"/>
<sequence length="188" mass="19881">MQHYILFETAIGACALIWEGDRIIGAQLPEHDAETARRRLAKRAPDAEENGAPPVFIRAAMAEIVALLSGEPRDLSHLPIDLARVPAFNRKVYEVALAIPPGETLTYGEVARRIGDSGAARAVGVALGRNPFAPIVPCHRILAAGGKTGGFSADGGVETKLKMLTIEKARTSAMPGLFDALPLAARPG</sequence>
<dbReference type="Gene3D" id="1.10.10.10">
    <property type="entry name" value="Winged helix-like DNA-binding domain superfamily/Winged helix DNA-binding domain"/>
    <property type="match status" value="1"/>
</dbReference>
<organism evidence="10 11">
    <name type="scientific">Bosea vaviloviae</name>
    <dbReference type="NCBI Taxonomy" id="1526658"/>
    <lineage>
        <taxon>Bacteria</taxon>
        <taxon>Pseudomonadati</taxon>
        <taxon>Pseudomonadota</taxon>
        <taxon>Alphaproteobacteria</taxon>
        <taxon>Hyphomicrobiales</taxon>
        <taxon>Boseaceae</taxon>
        <taxon>Bosea</taxon>
    </lineage>
</organism>
<dbReference type="OrthoDB" id="9802228at2"/>
<keyword evidence="5 10" id="KW-0808">Transferase</keyword>
<keyword evidence="6" id="KW-0227">DNA damage</keyword>
<keyword evidence="7" id="KW-0234">DNA repair</keyword>
<comment type="caution">
    <text evidence="10">The sequence shown here is derived from an EMBL/GenBank/DDBJ whole genome shotgun (WGS) entry which is preliminary data.</text>
</comment>
<dbReference type="PROSITE" id="PS00374">
    <property type="entry name" value="MGMT"/>
    <property type="match status" value="1"/>
</dbReference>
<dbReference type="FunFam" id="1.10.10.10:FF:000214">
    <property type="entry name" value="Methylated-DNA--protein-cysteine methyltransferase"/>
    <property type="match status" value="1"/>
</dbReference>
<dbReference type="PANTHER" id="PTHR10815">
    <property type="entry name" value="METHYLATED-DNA--PROTEIN-CYSTEINE METHYLTRANSFERASE"/>
    <property type="match status" value="1"/>
</dbReference>
<keyword evidence="4 10" id="KW-0489">Methyltransferase</keyword>
<dbReference type="SUPFAM" id="SSF53155">
    <property type="entry name" value="Methylated DNA-protein cysteine methyltransferase domain"/>
    <property type="match status" value="1"/>
</dbReference>
<evidence type="ECO:0000259" key="9">
    <source>
        <dbReference type="Pfam" id="PF01035"/>
    </source>
</evidence>
<accession>A0A0N1F2R5</accession>
<keyword evidence="11" id="KW-1185">Reference proteome</keyword>
<dbReference type="SUPFAM" id="SSF46767">
    <property type="entry name" value="Methylated DNA-protein cysteine methyltransferase, C-terminal domain"/>
    <property type="match status" value="1"/>
</dbReference>
<dbReference type="InterPro" id="IPR014048">
    <property type="entry name" value="MethylDNA_cys_MeTrfase_DNA-bd"/>
</dbReference>
<reference evidence="10 11" key="1">
    <citation type="submission" date="2015-07" db="EMBL/GenBank/DDBJ databases">
        <title>Whole genome sequencing of Bosea vaviloviae isolated from cave pool.</title>
        <authorList>
            <person name="Tan N.E.H."/>
            <person name="Lee Y.P."/>
            <person name="Gan H.M."/>
            <person name="Barton H."/>
            <person name="Savka M.A."/>
        </authorList>
    </citation>
    <scope>NUCLEOTIDE SEQUENCE [LARGE SCALE GENOMIC DNA]</scope>
    <source>
        <strain evidence="10 11">SD260</strain>
    </source>
</reference>
<dbReference type="InterPro" id="IPR036631">
    <property type="entry name" value="MGMT_N_sf"/>
</dbReference>
<evidence type="ECO:0000256" key="5">
    <source>
        <dbReference type="ARBA" id="ARBA00022679"/>
    </source>
</evidence>
<dbReference type="EMBL" id="LGSZ01000052">
    <property type="protein sequence ID" value="KPH79136.1"/>
    <property type="molecule type" value="Genomic_DNA"/>
</dbReference>
<dbReference type="NCBIfam" id="TIGR00589">
    <property type="entry name" value="ogt"/>
    <property type="match status" value="1"/>
</dbReference>
<evidence type="ECO:0000256" key="6">
    <source>
        <dbReference type="ARBA" id="ARBA00022763"/>
    </source>
</evidence>
<name>A0A0N1F2R5_9HYPH</name>
<comment type="catalytic activity">
    <reaction evidence="1">
        <text>a 4-O-methyl-thymidine in DNA + L-cysteinyl-[protein] = a thymidine in DNA + S-methyl-L-cysteinyl-[protein]</text>
        <dbReference type="Rhea" id="RHEA:53428"/>
        <dbReference type="Rhea" id="RHEA-COMP:10131"/>
        <dbReference type="Rhea" id="RHEA-COMP:10132"/>
        <dbReference type="Rhea" id="RHEA-COMP:13555"/>
        <dbReference type="Rhea" id="RHEA-COMP:13556"/>
        <dbReference type="ChEBI" id="CHEBI:29950"/>
        <dbReference type="ChEBI" id="CHEBI:82612"/>
        <dbReference type="ChEBI" id="CHEBI:137386"/>
        <dbReference type="ChEBI" id="CHEBI:137387"/>
        <dbReference type="EC" id="2.1.1.63"/>
    </reaction>
</comment>
<evidence type="ECO:0000256" key="3">
    <source>
        <dbReference type="ARBA" id="ARBA00011918"/>
    </source>
</evidence>
<dbReference type="PANTHER" id="PTHR10815:SF5">
    <property type="entry name" value="METHYLATED-DNA--PROTEIN-CYSTEINE METHYLTRANSFERASE"/>
    <property type="match status" value="1"/>
</dbReference>
<evidence type="ECO:0000313" key="11">
    <source>
        <dbReference type="Proteomes" id="UP000037822"/>
    </source>
</evidence>
<dbReference type="CDD" id="cd06445">
    <property type="entry name" value="ATase"/>
    <property type="match status" value="1"/>
</dbReference>
<evidence type="ECO:0000256" key="7">
    <source>
        <dbReference type="ARBA" id="ARBA00023204"/>
    </source>
</evidence>